<feature type="repeat" description="PPR" evidence="3">
    <location>
        <begin position="834"/>
        <end position="868"/>
    </location>
</feature>
<dbReference type="Gene3D" id="1.25.40.10">
    <property type="entry name" value="Tetratricopeptide repeat domain"/>
    <property type="match status" value="6"/>
</dbReference>
<comment type="similarity">
    <text evidence="1">Belongs to the PPR family. P subfamily.</text>
</comment>
<feature type="repeat" description="PPR" evidence="3">
    <location>
        <begin position="729"/>
        <end position="763"/>
    </location>
</feature>
<dbReference type="Pfam" id="PF01535">
    <property type="entry name" value="PPR"/>
    <property type="match status" value="4"/>
</dbReference>
<dbReference type="EMBL" id="JARAOO010000009">
    <property type="protein sequence ID" value="KAJ7955674.1"/>
    <property type="molecule type" value="Genomic_DNA"/>
</dbReference>
<keyword evidence="2" id="KW-0677">Repeat</keyword>
<feature type="repeat" description="PPR" evidence="3">
    <location>
        <begin position="206"/>
        <end position="240"/>
    </location>
</feature>
<feature type="repeat" description="PPR" evidence="3">
    <location>
        <begin position="171"/>
        <end position="205"/>
    </location>
</feature>
<dbReference type="AlphaFoldDB" id="A0AAD7LCN2"/>
<protein>
    <submittedName>
        <fullName evidence="4">Pentatricopeptide repeat-containing protein</fullName>
    </submittedName>
</protein>
<dbReference type="Proteomes" id="UP001163823">
    <property type="component" value="Chromosome 9"/>
</dbReference>
<dbReference type="PANTHER" id="PTHR47447">
    <property type="entry name" value="OS03G0856100 PROTEIN"/>
    <property type="match status" value="1"/>
</dbReference>
<dbReference type="SUPFAM" id="SSF81901">
    <property type="entry name" value="HCP-like"/>
    <property type="match status" value="1"/>
</dbReference>
<evidence type="ECO:0000313" key="4">
    <source>
        <dbReference type="EMBL" id="KAJ7955674.1"/>
    </source>
</evidence>
<keyword evidence="5" id="KW-1185">Reference proteome</keyword>
<comment type="caution">
    <text evidence="4">The sequence shown here is derived from an EMBL/GenBank/DDBJ whole genome shotgun (WGS) entry which is preliminary data.</text>
</comment>
<feature type="repeat" description="PPR" evidence="3">
    <location>
        <begin position="380"/>
        <end position="414"/>
    </location>
</feature>
<dbReference type="InterPro" id="IPR002885">
    <property type="entry name" value="PPR_rpt"/>
</dbReference>
<evidence type="ECO:0000256" key="3">
    <source>
        <dbReference type="PROSITE-ProRule" id="PRU00708"/>
    </source>
</evidence>
<proteinExistence type="inferred from homology"/>
<organism evidence="4 5">
    <name type="scientific">Quillaja saponaria</name>
    <name type="common">Soap bark tree</name>
    <dbReference type="NCBI Taxonomy" id="32244"/>
    <lineage>
        <taxon>Eukaryota</taxon>
        <taxon>Viridiplantae</taxon>
        <taxon>Streptophyta</taxon>
        <taxon>Embryophyta</taxon>
        <taxon>Tracheophyta</taxon>
        <taxon>Spermatophyta</taxon>
        <taxon>Magnoliopsida</taxon>
        <taxon>eudicotyledons</taxon>
        <taxon>Gunneridae</taxon>
        <taxon>Pentapetalae</taxon>
        <taxon>rosids</taxon>
        <taxon>fabids</taxon>
        <taxon>Fabales</taxon>
        <taxon>Quillajaceae</taxon>
        <taxon>Quillaja</taxon>
    </lineage>
</organism>
<dbReference type="Pfam" id="PF13041">
    <property type="entry name" value="PPR_2"/>
    <property type="match status" value="5"/>
</dbReference>
<dbReference type="Pfam" id="PF13812">
    <property type="entry name" value="PPR_3"/>
    <property type="match status" value="1"/>
</dbReference>
<name>A0AAD7LCN2_QUISA</name>
<dbReference type="PANTHER" id="PTHR47447:SF17">
    <property type="entry name" value="OS12G0638900 PROTEIN"/>
    <property type="match status" value="1"/>
</dbReference>
<feature type="repeat" description="PPR" evidence="3">
    <location>
        <begin position="310"/>
        <end position="344"/>
    </location>
</feature>
<feature type="repeat" description="PPR" evidence="3">
    <location>
        <begin position="764"/>
        <end position="798"/>
    </location>
</feature>
<feature type="repeat" description="PPR" evidence="3">
    <location>
        <begin position="345"/>
        <end position="379"/>
    </location>
</feature>
<dbReference type="NCBIfam" id="TIGR00756">
    <property type="entry name" value="PPR"/>
    <property type="match status" value="10"/>
</dbReference>
<evidence type="ECO:0000256" key="2">
    <source>
        <dbReference type="ARBA" id="ARBA00022737"/>
    </source>
</evidence>
<evidence type="ECO:0000313" key="5">
    <source>
        <dbReference type="Proteomes" id="UP001163823"/>
    </source>
</evidence>
<accession>A0AAD7LCN2</accession>
<feature type="repeat" description="PPR" evidence="3">
    <location>
        <begin position="660"/>
        <end position="694"/>
    </location>
</feature>
<feature type="repeat" description="PPR" evidence="3">
    <location>
        <begin position="799"/>
        <end position="833"/>
    </location>
</feature>
<dbReference type="FunFam" id="1.25.40.10:FF:003613">
    <property type="entry name" value="Pentatricopeptide repeat-containing protein At3g23020"/>
    <property type="match status" value="1"/>
</dbReference>
<gene>
    <name evidence="4" type="ORF">O6P43_022224</name>
</gene>
<dbReference type="PROSITE" id="PS51375">
    <property type="entry name" value="PPR"/>
    <property type="match status" value="10"/>
</dbReference>
<evidence type="ECO:0000256" key="1">
    <source>
        <dbReference type="ARBA" id="ARBA00007626"/>
    </source>
</evidence>
<dbReference type="KEGG" id="qsa:O6P43_022224"/>
<reference evidence="4" key="1">
    <citation type="journal article" date="2023" name="Science">
        <title>Elucidation of the pathway for biosynthesis of saponin adjuvants from the soapbark tree.</title>
        <authorList>
            <person name="Reed J."/>
            <person name="Orme A."/>
            <person name="El-Demerdash A."/>
            <person name="Owen C."/>
            <person name="Martin L.B.B."/>
            <person name="Misra R.C."/>
            <person name="Kikuchi S."/>
            <person name="Rejzek M."/>
            <person name="Martin A.C."/>
            <person name="Harkess A."/>
            <person name="Leebens-Mack J."/>
            <person name="Louveau T."/>
            <person name="Stephenson M.J."/>
            <person name="Osbourn A."/>
        </authorList>
    </citation>
    <scope>NUCLEOTIDE SEQUENCE</scope>
    <source>
        <strain evidence="4">S10</strain>
    </source>
</reference>
<dbReference type="InterPro" id="IPR011990">
    <property type="entry name" value="TPR-like_helical_dom_sf"/>
</dbReference>
<sequence>MALLRFSIFLDAFDSKKVNFSVNSTDRNSLSPFTSYVHEYRAWTLNSSSRFKYIKISQLETELTDSSDVGLIEGDVNSKCEAERSDRVTKKISKRETEVNPKYRFIRNNVELDIEKFFVYDRDFDVNYSSIGVDLSLNHCNAILKRLEKSSDSKTMVFFEWMRVNGKLEQNMYAFNIIFRVLSRKGDWDAAEETIWEMKNFGCQLNFQVFNTLIYACCRQGLVELGAKWFRDMLDSGVQPNIATFGMLMGLYQKGWNVKEAEFTFSQMRSSKILCQSAYSAMITIYTRFRLYHKAEEIIVFLKEDKVVPTLENWLAILNAYSQQGKLADAELIWISIQEAGFPPNIIAYNTLITGYGKAFNMDAAQRLFLDMQNIGLEPDEITYRSMIEGWGRADNYKEAVWYYMELKRLGYKANSSNLYTLIKLQAKHGDEVGAIRTLNDMLELGCQYSSTLGILLQAYERAGRVDRLPILLKGSFYQHILINQNSCSILVMAYVKHCLVDDAIKILKNKKWKDPLFEDNLYHLLICSCKEVGYLENAVKIYTQMPKYEDKPNLHITCTMIDIYSIMGLFSEAEKLYLKLRSSGTALDMIAFSIVVRMYVKAGSLKDACSVLDMIDKQHNIVPDAFLLRDMLRIYQQCGMQDKLADIYYKISRSTETWDQEMYNCVINCCACALPVDELSRIFDEMLQHGFTPNTFTFNVMLDVYGKSKLFKKARTLFFMAQKQGLVDVISYNTLIAAYGKNKDFKKMSSTVKKMQVNGFSVSLEAYNSMLDAYGKDGQMETFRSLLLNMKGSSCTADHYTYNIMINIYGEQGWIDEVTEVLTELKEYGLGPDLCSYNTLIKAYGIAGMVEEAVGLVKEMRERGIEPDKITYTNLITALQRNDNFLEAVRWSLWMKQLKL</sequence>